<feature type="compositionally biased region" description="Low complexity" evidence="1">
    <location>
        <begin position="240"/>
        <end position="251"/>
    </location>
</feature>
<dbReference type="GO" id="GO:0031124">
    <property type="term" value="P:mRNA 3'-end processing"/>
    <property type="evidence" value="ECO:0007669"/>
    <property type="project" value="InterPro"/>
</dbReference>
<name>A0A6A5XUI3_9PLEO</name>
<evidence type="ECO:0000256" key="1">
    <source>
        <dbReference type="SAM" id="MobiDB-lite"/>
    </source>
</evidence>
<dbReference type="GO" id="GO:0003729">
    <property type="term" value="F:mRNA binding"/>
    <property type="evidence" value="ECO:0007669"/>
    <property type="project" value="InterPro"/>
</dbReference>
<dbReference type="SMART" id="SM00582">
    <property type="entry name" value="RPR"/>
    <property type="match status" value="1"/>
</dbReference>
<feature type="region of interest" description="Disordered" evidence="1">
    <location>
        <begin position="472"/>
        <end position="501"/>
    </location>
</feature>
<proteinExistence type="predicted"/>
<dbReference type="Pfam" id="PF04818">
    <property type="entry name" value="CID"/>
    <property type="match status" value="1"/>
</dbReference>
<dbReference type="Proteomes" id="UP000799778">
    <property type="component" value="Unassembled WGS sequence"/>
</dbReference>
<feature type="region of interest" description="Disordered" evidence="1">
    <location>
        <begin position="145"/>
        <end position="272"/>
    </location>
</feature>
<dbReference type="InterPro" id="IPR045154">
    <property type="entry name" value="PCF11-like"/>
</dbReference>
<dbReference type="PROSITE" id="PS51391">
    <property type="entry name" value="CID"/>
    <property type="match status" value="1"/>
</dbReference>
<reference evidence="3" key="1">
    <citation type="journal article" date="2020" name="Stud. Mycol.">
        <title>101 Dothideomycetes genomes: a test case for predicting lifestyles and emergence of pathogens.</title>
        <authorList>
            <person name="Haridas S."/>
            <person name="Albert R."/>
            <person name="Binder M."/>
            <person name="Bloem J."/>
            <person name="Labutti K."/>
            <person name="Salamov A."/>
            <person name="Andreopoulos B."/>
            <person name="Baker S."/>
            <person name="Barry K."/>
            <person name="Bills G."/>
            <person name="Bluhm B."/>
            <person name="Cannon C."/>
            <person name="Castanera R."/>
            <person name="Culley D."/>
            <person name="Daum C."/>
            <person name="Ezra D."/>
            <person name="Gonzalez J."/>
            <person name="Henrissat B."/>
            <person name="Kuo A."/>
            <person name="Liang C."/>
            <person name="Lipzen A."/>
            <person name="Lutzoni F."/>
            <person name="Magnuson J."/>
            <person name="Mondo S."/>
            <person name="Nolan M."/>
            <person name="Ohm R."/>
            <person name="Pangilinan J."/>
            <person name="Park H.-J."/>
            <person name="Ramirez L."/>
            <person name="Alfaro M."/>
            <person name="Sun H."/>
            <person name="Tritt A."/>
            <person name="Yoshinaga Y."/>
            <person name="Zwiers L.-H."/>
            <person name="Turgeon B."/>
            <person name="Goodwin S."/>
            <person name="Spatafora J."/>
            <person name="Crous P."/>
            <person name="Grigoriev I."/>
        </authorList>
    </citation>
    <scope>NUCLEOTIDE SEQUENCE</scope>
    <source>
        <strain evidence="3">CBS 175.79</strain>
    </source>
</reference>
<dbReference type="SUPFAM" id="SSF48464">
    <property type="entry name" value="ENTH/VHS domain"/>
    <property type="match status" value="1"/>
</dbReference>
<feature type="domain" description="CID" evidence="2">
    <location>
        <begin position="3"/>
        <end position="141"/>
    </location>
</feature>
<feature type="compositionally biased region" description="Pro residues" evidence="1">
    <location>
        <begin position="252"/>
        <end position="272"/>
    </location>
</feature>
<dbReference type="PANTHER" id="PTHR15921:SF3">
    <property type="entry name" value="PRE-MRNA CLEAVAGE COMPLEX 2 PROTEIN PCF11"/>
    <property type="match status" value="1"/>
</dbReference>
<organism evidence="3 4">
    <name type="scientific">Aaosphaeria arxii CBS 175.79</name>
    <dbReference type="NCBI Taxonomy" id="1450172"/>
    <lineage>
        <taxon>Eukaryota</taxon>
        <taxon>Fungi</taxon>
        <taxon>Dikarya</taxon>
        <taxon>Ascomycota</taxon>
        <taxon>Pezizomycotina</taxon>
        <taxon>Dothideomycetes</taxon>
        <taxon>Pleosporomycetidae</taxon>
        <taxon>Pleosporales</taxon>
        <taxon>Pleosporales incertae sedis</taxon>
        <taxon>Aaosphaeria</taxon>
    </lineage>
</organism>
<feature type="compositionally biased region" description="Basic and acidic residues" evidence="1">
    <location>
        <begin position="485"/>
        <end position="494"/>
    </location>
</feature>
<dbReference type="GO" id="GO:0006369">
    <property type="term" value="P:termination of RNA polymerase II transcription"/>
    <property type="evidence" value="ECO:0007669"/>
    <property type="project" value="InterPro"/>
</dbReference>
<dbReference type="InterPro" id="IPR006569">
    <property type="entry name" value="CID_dom"/>
</dbReference>
<dbReference type="InterPro" id="IPR008942">
    <property type="entry name" value="ENTH_VHS"/>
</dbReference>
<accession>A0A6A5XUI3</accession>
<feature type="compositionally biased region" description="Low complexity" evidence="1">
    <location>
        <begin position="204"/>
        <end position="221"/>
    </location>
</feature>
<feature type="region of interest" description="Disordered" evidence="1">
    <location>
        <begin position="291"/>
        <end position="311"/>
    </location>
</feature>
<feature type="compositionally biased region" description="Pro residues" evidence="1">
    <location>
        <begin position="175"/>
        <end position="203"/>
    </location>
</feature>
<dbReference type="CDD" id="cd16982">
    <property type="entry name" value="CID_Pcf11"/>
    <property type="match status" value="1"/>
</dbReference>
<dbReference type="GO" id="GO:0005737">
    <property type="term" value="C:cytoplasm"/>
    <property type="evidence" value="ECO:0007669"/>
    <property type="project" value="TreeGrafter"/>
</dbReference>
<keyword evidence="4" id="KW-1185">Reference proteome</keyword>
<gene>
    <name evidence="3" type="ORF">BU24DRAFT_205893</name>
</gene>
<dbReference type="FunFam" id="1.25.40.90:FF:000016">
    <property type="entry name" value="mRNA cleavage factor complex component Pcf11"/>
    <property type="match status" value="1"/>
</dbReference>
<dbReference type="AlphaFoldDB" id="A0A6A5XUI3"/>
<dbReference type="EMBL" id="ML978069">
    <property type="protein sequence ID" value="KAF2016586.1"/>
    <property type="molecule type" value="Genomic_DNA"/>
</dbReference>
<dbReference type="OrthoDB" id="343582at2759"/>
<evidence type="ECO:0000313" key="3">
    <source>
        <dbReference type="EMBL" id="KAF2016586.1"/>
    </source>
</evidence>
<feature type="compositionally biased region" description="Pro residues" evidence="1">
    <location>
        <begin position="294"/>
        <end position="308"/>
    </location>
</feature>
<dbReference type="GO" id="GO:0000993">
    <property type="term" value="F:RNA polymerase II complex binding"/>
    <property type="evidence" value="ECO:0007669"/>
    <property type="project" value="InterPro"/>
</dbReference>
<dbReference type="PANTHER" id="PTHR15921">
    <property type="entry name" value="PRE-MRNA CLEAVAGE COMPLEX II"/>
    <property type="match status" value="1"/>
</dbReference>
<dbReference type="GeneID" id="54279267"/>
<sequence>MDYSSEVADDFREALKDLKTNSRPEINTLTIIARENTEHAQVIARELENHIRTTHPSYKLPALYVLDSIVKNVGTPYTVYFGLNLYRTFMDAYSLTDAGTRKAMETLLRTWKLPMPDSVDSRPVFSQEVTRDIENALIKLRTVAVQQQAHAQQQSSRHGLPPKPPMPNNGGWPNTPTPPPQQQRNFPTPPPPQANGYPPPPPQQQTTFSPLPQQQSSFPTPNTQQTGFQLPPNFPQIPGFQLPPNFNFAQFQPPPPPIPTPPVPAPAPAYSQQPPPTVNLAALLAQLQSAATPTPAPALAPTPTPAPQPQQIAASVELTTSSMKIPRPQLINKLYAPNMCLTCGRRFENTVEGKQKKSDHMDWHFRVKNSLASSRGVHRTWYLTEKEWIVYREFDEALNETPTEVKPASGADKKRYVPAPPGLTSCPICLDEFKPTWNAEANDFVFMDAVEVNKKIYHVSCWEEVNGGPYIPTPGTPNSTASTKRKADAQDWHSGKRPNWG</sequence>
<dbReference type="Pfam" id="PF21936">
    <property type="entry name" value="Pcf11_C"/>
    <property type="match status" value="1"/>
</dbReference>
<dbReference type="Gene3D" id="1.25.40.90">
    <property type="match status" value="1"/>
</dbReference>
<dbReference type="InterPro" id="IPR047415">
    <property type="entry name" value="Pcf11_CID"/>
</dbReference>
<evidence type="ECO:0000313" key="4">
    <source>
        <dbReference type="Proteomes" id="UP000799778"/>
    </source>
</evidence>
<protein>
    <recommendedName>
        <fullName evidence="2">CID domain-containing protein</fullName>
    </recommendedName>
</protein>
<dbReference type="GO" id="GO:0005849">
    <property type="term" value="C:mRNA cleavage factor complex"/>
    <property type="evidence" value="ECO:0007669"/>
    <property type="project" value="TreeGrafter"/>
</dbReference>
<feature type="compositionally biased region" description="Low complexity" evidence="1">
    <location>
        <begin position="145"/>
        <end position="154"/>
    </location>
</feature>
<evidence type="ECO:0000259" key="2">
    <source>
        <dbReference type="PROSITE" id="PS51391"/>
    </source>
</evidence>
<dbReference type="InterPro" id="IPR054127">
    <property type="entry name" value="Pcf11_C"/>
</dbReference>
<dbReference type="RefSeq" id="XP_033384925.1">
    <property type="nucleotide sequence ID" value="XM_033521870.1"/>
</dbReference>